<protein>
    <submittedName>
        <fullName evidence="2">Uncharacterized protein</fullName>
    </submittedName>
</protein>
<dbReference type="OrthoDB" id="3365514at2759"/>
<feature type="region of interest" description="Disordered" evidence="1">
    <location>
        <begin position="448"/>
        <end position="489"/>
    </location>
</feature>
<dbReference type="HOGENOM" id="CLU_047740_0_0_1"/>
<dbReference type="AlphaFoldDB" id="A0A0C9W289"/>
<sequence>MGPRPQPRMVVRKTNNAVAPTKDGPESSNSVNQTILKNKAPKVLTQMLPPPPPAPTTLLGSEIHALEASLKEAAFHTGRVFRFYSDTRKERIASRAPYPPSSLSRALGRSLERYDQICDTIETQLQHAISVLERDLEAEKARAEREAAAAREASIHVTPSETEHPLTESPTSTHPPAQLPPSGASAISMVPRRGSTILSSLHRPSFPLKLDLSAVALAGGNTDRAGSPMDVHMDLGLVTSLPSPVTLAPKTARALPNDPSIPDIFGVSTGSLGVDNTGQSDSVSMGHGVGMKTVVGGDVIDLTDTESSAGLAALGDSADKPIELDFDDMGIFNVSSNNGSNGAPMNGGQTNAPTQGDVDMGNLFSTQDGQNAFAMPGSSGQDSSNTGPDARSLLASLTSGQTDNSADVSSLLPSGNAGNNEMPSQTGGDAFSGLGDLSSIDLSSFGGFFEAQGESSGTQQSNDAQEEMDLMSQLFTMDGNSGQGEGAAS</sequence>
<feature type="region of interest" description="Disordered" evidence="1">
    <location>
        <begin position="335"/>
        <end position="433"/>
    </location>
</feature>
<dbReference type="Proteomes" id="UP000054279">
    <property type="component" value="Unassembled WGS sequence"/>
</dbReference>
<name>A0A0C9W289_SPHS4</name>
<evidence type="ECO:0000313" key="3">
    <source>
        <dbReference type="Proteomes" id="UP000054279"/>
    </source>
</evidence>
<evidence type="ECO:0000256" key="1">
    <source>
        <dbReference type="SAM" id="MobiDB-lite"/>
    </source>
</evidence>
<feature type="region of interest" description="Disordered" evidence="1">
    <location>
        <begin position="142"/>
        <end position="188"/>
    </location>
</feature>
<feature type="compositionally biased region" description="Polar residues" evidence="1">
    <location>
        <begin position="335"/>
        <end position="354"/>
    </location>
</feature>
<feature type="compositionally biased region" description="Polar residues" evidence="1">
    <location>
        <begin position="395"/>
        <end position="427"/>
    </location>
</feature>
<gene>
    <name evidence="2" type="ORF">M422DRAFT_779031</name>
</gene>
<feature type="compositionally biased region" description="Polar residues" evidence="1">
    <location>
        <begin position="378"/>
        <end position="387"/>
    </location>
</feature>
<organism evidence="2 3">
    <name type="scientific">Sphaerobolus stellatus (strain SS14)</name>
    <dbReference type="NCBI Taxonomy" id="990650"/>
    <lineage>
        <taxon>Eukaryota</taxon>
        <taxon>Fungi</taxon>
        <taxon>Dikarya</taxon>
        <taxon>Basidiomycota</taxon>
        <taxon>Agaricomycotina</taxon>
        <taxon>Agaricomycetes</taxon>
        <taxon>Phallomycetidae</taxon>
        <taxon>Geastrales</taxon>
        <taxon>Sphaerobolaceae</taxon>
        <taxon>Sphaerobolus</taxon>
    </lineage>
</organism>
<feature type="region of interest" description="Disordered" evidence="1">
    <location>
        <begin position="1"/>
        <end position="31"/>
    </location>
</feature>
<reference evidence="2 3" key="1">
    <citation type="submission" date="2014-06" db="EMBL/GenBank/DDBJ databases">
        <title>Evolutionary Origins and Diversification of the Mycorrhizal Mutualists.</title>
        <authorList>
            <consortium name="DOE Joint Genome Institute"/>
            <consortium name="Mycorrhizal Genomics Consortium"/>
            <person name="Kohler A."/>
            <person name="Kuo A."/>
            <person name="Nagy L.G."/>
            <person name="Floudas D."/>
            <person name="Copeland A."/>
            <person name="Barry K.W."/>
            <person name="Cichocki N."/>
            <person name="Veneault-Fourrey C."/>
            <person name="LaButti K."/>
            <person name="Lindquist E.A."/>
            <person name="Lipzen A."/>
            <person name="Lundell T."/>
            <person name="Morin E."/>
            <person name="Murat C."/>
            <person name="Riley R."/>
            <person name="Ohm R."/>
            <person name="Sun H."/>
            <person name="Tunlid A."/>
            <person name="Henrissat B."/>
            <person name="Grigoriev I.V."/>
            <person name="Hibbett D.S."/>
            <person name="Martin F."/>
        </authorList>
    </citation>
    <scope>NUCLEOTIDE SEQUENCE [LARGE SCALE GENOMIC DNA]</scope>
    <source>
        <strain evidence="2 3">SS14</strain>
    </source>
</reference>
<accession>A0A0C9W289</accession>
<proteinExistence type="predicted"/>
<evidence type="ECO:0000313" key="2">
    <source>
        <dbReference type="EMBL" id="KIJ45106.1"/>
    </source>
</evidence>
<dbReference type="EMBL" id="KN837113">
    <property type="protein sequence ID" value="KIJ45106.1"/>
    <property type="molecule type" value="Genomic_DNA"/>
</dbReference>
<feature type="compositionally biased region" description="Polar residues" evidence="1">
    <location>
        <begin position="453"/>
        <end position="463"/>
    </location>
</feature>
<keyword evidence="3" id="KW-1185">Reference proteome</keyword>